<evidence type="ECO:0000256" key="1">
    <source>
        <dbReference type="SAM" id="Phobius"/>
    </source>
</evidence>
<dbReference type="InterPro" id="IPR054309">
    <property type="entry name" value="NorB_cytochrome_c-like"/>
</dbReference>
<dbReference type="InterPro" id="IPR036927">
    <property type="entry name" value="Cyt_c_oxase-like_su1_sf"/>
</dbReference>
<feature type="transmembrane region" description="Helical" evidence="1">
    <location>
        <begin position="299"/>
        <end position="322"/>
    </location>
</feature>
<dbReference type="EMBL" id="CP060820">
    <property type="protein sequence ID" value="QNP40430.1"/>
    <property type="molecule type" value="Genomic_DNA"/>
</dbReference>
<keyword evidence="1" id="KW-0472">Membrane</keyword>
<feature type="transmembrane region" description="Helical" evidence="1">
    <location>
        <begin position="651"/>
        <end position="670"/>
    </location>
</feature>
<feature type="transmembrane region" description="Helical" evidence="1">
    <location>
        <begin position="349"/>
        <end position="368"/>
    </location>
</feature>
<feature type="domain" description="Nitric oxide reductase subunit B cytochrome c-like" evidence="2">
    <location>
        <begin position="37"/>
        <end position="232"/>
    </location>
</feature>
<dbReference type="GO" id="GO:0004129">
    <property type="term" value="F:cytochrome-c oxidase activity"/>
    <property type="evidence" value="ECO:0007669"/>
    <property type="project" value="InterPro"/>
</dbReference>
<gene>
    <name evidence="3" type="ORF">H8B22_13275</name>
</gene>
<evidence type="ECO:0000313" key="4">
    <source>
        <dbReference type="Proteomes" id="UP000516018"/>
    </source>
</evidence>
<feature type="transmembrane region" description="Helical" evidence="1">
    <location>
        <begin position="538"/>
        <end position="561"/>
    </location>
</feature>
<dbReference type="Pfam" id="PF22085">
    <property type="entry name" value="NorB_cytochrome_c-like"/>
    <property type="match status" value="1"/>
</dbReference>
<feature type="transmembrane region" description="Helical" evidence="1">
    <location>
        <begin position="380"/>
        <end position="401"/>
    </location>
</feature>
<feature type="transmembrane region" description="Helical" evidence="1">
    <location>
        <begin position="500"/>
        <end position="526"/>
    </location>
</feature>
<feature type="transmembrane region" description="Helical" evidence="1">
    <location>
        <begin position="691"/>
        <end position="715"/>
    </location>
</feature>
<name>A0A7H0FWL4_9GAMM</name>
<dbReference type="SUPFAM" id="SSF81442">
    <property type="entry name" value="Cytochrome c oxidase subunit I-like"/>
    <property type="match status" value="1"/>
</dbReference>
<dbReference type="KEGG" id="lsx:H8B22_13275"/>
<sequence length="779" mass="86429">MSNTRKLWLGLATLLIVSFGVLLWAGTEIFRAAPPVPECVVSESGQVVYTKADIERGRQVWQSMGGMQLGSIWGHGAYVAPDWSADWLHREATGVLDLWARADDATATYAQLPAERKAALQGRLQEMMRRNTYDAATGTITLSDDRVVALSNVAAHYESLFGNDPATQALREAYAMKNDTVPDAGHRRALTAFFWWTAWAATTERPREPGDAMVPTQADVVDQQVTYTNNWPSEPLVGNRPAAPLWLWSAFSVLFLIAGIALLGWHHARTHDDAPMKLPASDPLATLRITPSMRATAKYFWVVLALFLVQILLGAMTAHYQVEGQVAYGFNLSNILPYSITRTWHTQLAVLWIAVAWLGTGLYIAPALSGHEPKFQRLGVNFLWACLLVIVVGSFAGQWLAVMQKLGLDLNFWFGHQGWEYADMGRFWQWFLFVGLLLWLTLVGRALWPVLRGPASDTKAANDTRAIVGLLFLSTVCIGLFFAAALMWGEHTHISEVEYWRWWLVHLWVEGFFEVFAAAVMSLIFVKLGLVNTKTATTAVLFATIVFMAGGVLGTLHHLYFVGTPTAVVALGASFSALEVVPLAYIGFEGYHTYKLGKATPWMARYRWPILFFIAVSFWNLVGAGLFGFLINPPLSLYYMQGLNLTPLHGHTALFGVYGMLGIALVLFCLRGLRGQMAWDTKALKVAFWSFNIGLGMMAVFTLLPLGTMQLLAAIEHGYAYARSAEFMQKPIVDLLVWMRVPGDTVFSVGALALCWFVLRLWVAPRRLPVAAGAGESEH</sequence>
<dbReference type="AlphaFoldDB" id="A0A7H0FWL4"/>
<keyword evidence="1" id="KW-0812">Transmembrane</keyword>
<feature type="transmembrane region" description="Helical" evidence="1">
    <location>
        <begin position="427"/>
        <end position="448"/>
    </location>
</feature>
<feature type="transmembrane region" description="Helical" evidence="1">
    <location>
        <begin position="608"/>
        <end position="631"/>
    </location>
</feature>
<dbReference type="PANTHER" id="PTHR10422">
    <property type="entry name" value="CYTOCHROME C OXIDASE SUBUNIT 1"/>
    <property type="match status" value="1"/>
</dbReference>
<feature type="transmembrane region" description="Helical" evidence="1">
    <location>
        <begin position="245"/>
        <end position="265"/>
    </location>
</feature>
<keyword evidence="1" id="KW-1133">Transmembrane helix</keyword>
<organism evidence="3 4">
    <name type="scientific">Agrilutibacter terrestris</name>
    <dbReference type="NCBI Taxonomy" id="2865112"/>
    <lineage>
        <taxon>Bacteria</taxon>
        <taxon>Pseudomonadati</taxon>
        <taxon>Pseudomonadota</taxon>
        <taxon>Gammaproteobacteria</taxon>
        <taxon>Lysobacterales</taxon>
        <taxon>Lysobacteraceae</taxon>
        <taxon>Agrilutibacter</taxon>
    </lineage>
</organism>
<keyword evidence="4" id="KW-1185">Reference proteome</keyword>
<dbReference type="GO" id="GO:0009060">
    <property type="term" value="P:aerobic respiration"/>
    <property type="evidence" value="ECO:0007669"/>
    <property type="project" value="InterPro"/>
</dbReference>
<evidence type="ECO:0000259" key="2">
    <source>
        <dbReference type="Pfam" id="PF22085"/>
    </source>
</evidence>
<dbReference type="Proteomes" id="UP000516018">
    <property type="component" value="Chromosome"/>
</dbReference>
<dbReference type="RefSeq" id="WP_187711871.1">
    <property type="nucleotide sequence ID" value="NZ_CP060820.1"/>
</dbReference>
<proteinExistence type="predicted"/>
<feature type="transmembrane region" description="Helical" evidence="1">
    <location>
        <begin position="735"/>
        <end position="759"/>
    </location>
</feature>
<accession>A0A7H0FWL4</accession>
<evidence type="ECO:0000313" key="3">
    <source>
        <dbReference type="EMBL" id="QNP40430.1"/>
    </source>
</evidence>
<feature type="transmembrane region" description="Helical" evidence="1">
    <location>
        <begin position="567"/>
        <end position="588"/>
    </location>
</feature>
<feature type="transmembrane region" description="Helical" evidence="1">
    <location>
        <begin position="468"/>
        <end position="488"/>
    </location>
</feature>
<dbReference type="Gene3D" id="1.20.210.10">
    <property type="entry name" value="Cytochrome c oxidase-like, subunit I domain"/>
    <property type="match status" value="1"/>
</dbReference>
<dbReference type="Pfam" id="PF00115">
    <property type="entry name" value="COX1"/>
    <property type="match status" value="1"/>
</dbReference>
<dbReference type="PANTHER" id="PTHR10422:SF38">
    <property type="entry name" value="CYTOCHROME B SUBUNIT OF NITRIC OXIDE REDUCTASE"/>
    <property type="match status" value="1"/>
</dbReference>
<reference evidence="3 4" key="1">
    <citation type="submission" date="2020-08" db="EMBL/GenBank/DDBJ databases">
        <title>Lysobacter sp. II4 sp. nov., isolated from soil.</title>
        <authorList>
            <person name="Woo C.Y."/>
            <person name="Kim J."/>
        </authorList>
    </citation>
    <scope>NUCLEOTIDE SEQUENCE [LARGE SCALE GENOMIC DNA]</scope>
    <source>
        <strain evidence="3 4">II4</strain>
    </source>
</reference>
<dbReference type="GO" id="GO:0016020">
    <property type="term" value="C:membrane"/>
    <property type="evidence" value="ECO:0007669"/>
    <property type="project" value="InterPro"/>
</dbReference>
<protein>
    <submittedName>
        <fullName evidence="3">Nitric-oxide reductase large subunit</fullName>
    </submittedName>
</protein>
<dbReference type="InterPro" id="IPR000883">
    <property type="entry name" value="Cyt_C_Oxase_1"/>
</dbReference>
<dbReference type="GO" id="GO:0020037">
    <property type="term" value="F:heme binding"/>
    <property type="evidence" value="ECO:0007669"/>
    <property type="project" value="InterPro"/>
</dbReference>